<evidence type="ECO:0000313" key="3">
    <source>
        <dbReference type="Proteomes" id="UP000030645"/>
    </source>
</evidence>
<sequence length="140" mass="16356">MANPPDQETTTGWKWFKSFQYNKEKVFLISNTLALSSAILVIISLTYRFPFHFEIWDATVSMIITYGSSVLAVTPRESVRFHYVLSAAAMPFALRLLWEIFNWFRPDDQVSKLFPWVAKTCKSFADLVKFIRLKIHDILK</sequence>
<keyword evidence="3" id="KW-1185">Reference proteome</keyword>
<evidence type="ECO:0008006" key="4">
    <source>
        <dbReference type="Google" id="ProtNLM"/>
    </source>
</evidence>
<feature type="transmembrane region" description="Helical" evidence="1">
    <location>
        <begin position="55"/>
        <end position="74"/>
    </location>
</feature>
<feature type="transmembrane region" description="Helical" evidence="1">
    <location>
        <begin position="81"/>
        <end position="98"/>
    </location>
</feature>
<name>W9QRI3_9ROSA</name>
<dbReference type="AlphaFoldDB" id="W9QRI3"/>
<accession>W9QRI3</accession>
<proteinExistence type="predicted"/>
<protein>
    <recommendedName>
        <fullName evidence="4">PGG domain-containing protein</fullName>
    </recommendedName>
</protein>
<dbReference type="Proteomes" id="UP000030645">
    <property type="component" value="Unassembled WGS sequence"/>
</dbReference>
<evidence type="ECO:0000313" key="2">
    <source>
        <dbReference type="EMBL" id="EXB38376.1"/>
    </source>
</evidence>
<keyword evidence="1" id="KW-0472">Membrane</keyword>
<dbReference type="STRING" id="981085.W9QRI3"/>
<evidence type="ECO:0000256" key="1">
    <source>
        <dbReference type="SAM" id="Phobius"/>
    </source>
</evidence>
<keyword evidence="1" id="KW-0812">Transmembrane</keyword>
<organism evidence="2 3">
    <name type="scientific">Morus notabilis</name>
    <dbReference type="NCBI Taxonomy" id="981085"/>
    <lineage>
        <taxon>Eukaryota</taxon>
        <taxon>Viridiplantae</taxon>
        <taxon>Streptophyta</taxon>
        <taxon>Embryophyta</taxon>
        <taxon>Tracheophyta</taxon>
        <taxon>Spermatophyta</taxon>
        <taxon>Magnoliopsida</taxon>
        <taxon>eudicotyledons</taxon>
        <taxon>Gunneridae</taxon>
        <taxon>Pentapetalae</taxon>
        <taxon>rosids</taxon>
        <taxon>fabids</taxon>
        <taxon>Rosales</taxon>
        <taxon>Moraceae</taxon>
        <taxon>Moreae</taxon>
        <taxon>Morus</taxon>
    </lineage>
</organism>
<feature type="transmembrane region" description="Helical" evidence="1">
    <location>
        <begin position="26"/>
        <end position="49"/>
    </location>
</feature>
<gene>
    <name evidence="2" type="ORF">L484_008034</name>
</gene>
<reference evidence="3" key="1">
    <citation type="submission" date="2013-01" db="EMBL/GenBank/DDBJ databases">
        <title>Draft Genome Sequence of a Mulberry Tree, Morus notabilis C.K. Schneid.</title>
        <authorList>
            <person name="He N."/>
            <person name="Zhao S."/>
        </authorList>
    </citation>
    <scope>NUCLEOTIDE SEQUENCE</scope>
</reference>
<dbReference type="EMBL" id="KE343691">
    <property type="protein sequence ID" value="EXB38376.1"/>
    <property type="molecule type" value="Genomic_DNA"/>
</dbReference>
<keyword evidence="1" id="KW-1133">Transmembrane helix</keyword>